<gene>
    <name evidence="2" type="ORF">PFISCL1PPCAC_12865</name>
</gene>
<dbReference type="Proteomes" id="UP001432322">
    <property type="component" value="Unassembled WGS sequence"/>
</dbReference>
<feature type="non-terminal residue" evidence="2">
    <location>
        <position position="1"/>
    </location>
</feature>
<keyword evidence="3" id="KW-1185">Reference proteome</keyword>
<feature type="region of interest" description="Disordered" evidence="1">
    <location>
        <begin position="22"/>
        <end position="61"/>
    </location>
</feature>
<evidence type="ECO:0008006" key="4">
    <source>
        <dbReference type="Google" id="ProtNLM"/>
    </source>
</evidence>
<protein>
    <recommendedName>
        <fullName evidence="4">Mobilization protein</fullName>
    </recommendedName>
</protein>
<feature type="compositionally biased region" description="Polar residues" evidence="1">
    <location>
        <begin position="51"/>
        <end position="61"/>
    </location>
</feature>
<feature type="non-terminal residue" evidence="2">
    <location>
        <position position="99"/>
    </location>
</feature>
<dbReference type="AlphaFoldDB" id="A0AAV5VTD3"/>
<accession>A0AAV5VTD3</accession>
<dbReference type="EMBL" id="BTSY01000004">
    <property type="protein sequence ID" value="GMT21568.1"/>
    <property type="molecule type" value="Genomic_DNA"/>
</dbReference>
<sequence>GHTPLRNNVHVIISNNVQYGTNHNKFEQEGKADESVKRYEEERKKRESTSQFSNNGNARIINNEQIGQIRYHKQDFRNGFTDQQRTVEDFEKGIEELKN</sequence>
<reference evidence="2" key="1">
    <citation type="submission" date="2023-10" db="EMBL/GenBank/DDBJ databases">
        <title>Genome assembly of Pristionchus species.</title>
        <authorList>
            <person name="Yoshida K."/>
            <person name="Sommer R.J."/>
        </authorList>
    </citation>
    <scope>NUCLEOTIDE SEQUENCE</scope>
    <source>
        <strain evidence="2">RS5133</strain>
    </source>
</reference>
<comment type="caution">
    <text evidence="2">The sequence shown here is derived from an EMBL/GenBank/DDBJ whole genome shotgun (WGS) entry which is preliminary data.</text>
</comment>
<feature type="compositionally biased region" description="Basic and acidic residues" evidence="1">
    <location>
        <begin position="24"/>
        <end position="48"/>
    </location>
</feature>
<proteinExistence type="predicted"/>
<evidence type="ECO:0000313" key="2">
    <source>
        <dbReference type="EMBL" id="GMT21568.1"/>
    </source>
</evidence>
<organism evidence="2 3">
    <name type="scientific">Pristionchus fissidentatus</name>
    <dbReference type="NCBI Taxonomy" id="1538716"/>
    <lineage>
        <taxon>Eukaryota</taxon>
        <taxon>Metazoa</taxon>
        <taxon>Ecdysozoa</taxon>
        <taxon>Nematoda</taxon>
        <taxon>Chromadorea</taxon>
        <taxon>Rhabditida</taxon>
        <taxon>Rhabditina</taxon>
        <taxon>Diplogasteromorpha</taxon>
        <taxon>Diplogasteroidea</taxon>
        <taxon>Neodiplogasteridae</taxon>
        <taxon>Pristionchus</taxon>
    </lineage>
</organism>
<evidence type="ECO:0000313" key="3">
    <source>
        <dbReference type="Proteomes" id="UP001432322"/>
    </source>
</evidence>
<evidence type="ECO:0000256" key="1">
    <source>
        <dbReference type="SAM" id="MobiDB-lite"/>
    </source>
</evidence>
<name>A0AAV5VTD3_9BILA</name>